<evidence type="ECO:0000256" key="6">
    <source>
        <dbReference type="SAM" id="MobiDB-lite"/>
    </source>
</evidence>
<evidence type="ECO:0000259" key="11">
    <source>
        <dbReference type="PROSITE" id="PS51925"/>
    </source>
</evidence>
<dbReference type="InterPro" id="IPR019786">
    <property type="entry name" value="Zinc_finger_PHD-type_CS"/>
</dbReference>
<dbReference type="PROSITE" id="PS50829">
    <property type="entry name" value="GYF"/>
    <property type="match status" value="1"/>
</dbReference>
<feature type="compositionally biased region" description="Polar residues" evidence="6">
    <location>
        <begin position="1940"/>
        <end position="1982"/>
    </location>
</feature>
<evidence type="ECO:0000259" key="10">
    <source>
        <dbReference type="PROSITE" id="PS51360"/>
    </source>
</evidence>
<organism evidence="12 13">
    <name type="scientific">Canna indica</name>
    <name type="common">Indian-shot</name>
    <dbReference type="NCBI Taxonomy" id="4628"/>
    <lineage>
        <taxon>Eukaryota</taxon>
        <taxon>Viridiplantae</taxon>
        <taxon>Streptophyta</taxon>
        <taxon>Embryophyta</taxon>
        <taxon>Tracheophyta</taxon>
        <taxon>Spermatophyta</taxon>
        <taxon>Magnoliopsida</taxon>
        <taxon>Liliopsida</taxon>
        <taxon>Zingiberales</taxon>
        <taxon>Cannaceae</taxon>
        <taxon>Canna</taxon>
    </lineage>
</organism>
<dbReference type="SMART" id="SM00719">
    <property type="entry name" value="Plus3"/>
    <property type="match status" value="1"/>
</dbReference>
<feature type="region of interest" description="Disordered" evidence="6">
    <location>
        <begin position="1"/>
        <end position="67"/>
    </location>
</feature>
<dbReference type="Gene3D" id="3.30.40.10">
    <property type="entry name" value="Zinc/RING finger domain, C3HC4 (zinc finger)"/>
    <property type="match status" value="1"/>
</dbReference>
<dbReference type="Pfam" id="PF25980">
    <property type="entry name" value="NERD_plant"/>
    <property type="match status" value="1"/>
</dbReference>
<dbReference type="SUPFAM" id="SSF47592">
    <property type="entry name" value="SWIB/MDM2 domain"/>
    <property type="match status" value="1"/>
</dbReference>
<feature type="compositionally biased region" description="Basic and acidic residues" evidence="6">
    <location>
        <begin position="709"/>
        <end position="718"/>
    </location>
</feature>
<dbReference type="Pfam" id="PF02201">
    <property type="entry name" value="SWIB"/>
    <property type="match status" value="1"/>
</dbReference>
<dbReference type="SUPFAM" id="SSF159042">
    <property type="entry name" value="Plus3-like"/>
    <property type="match status" value="1"/>
</dbReference>
<dbReference type="PROSITE" id="PS51360">
    <property type="entry name" value="PLUS3"/>
    <property type="match status" value="1"/>
</dbReference>
<dbReference type="InterPro" id="IPR003121">
    <property type="entry name" value="SWIB_MDM2_domain"/>
</dbReference>
<dbReference type="InterPro" id="IPR003169">
    <property type="entry name" value="GYF"/>
</dbReference>
<dbReference type="SMART" id="SM00249">
    <property type="entry name" value="PHD"/>
    <property type="match status" value="1"/>
</dbReference>
<feature type="region of interest" description="Disordered" evidence="6">
    <location>
        <begin position="1068"/>
        <end position="1135"/>
    </location>
</feature>
<evidence type="ECO:0000256" key="5">
    <source>
        <dbReference type="PROSITE-ProRule" id="PRU00723"/>
    </source>
</evidence>
<keyword evidence="2 5" id="KW-0863">Zinc-finger</keyword>
<accession>A0AAQ3QN02</accession>
<dbReference type="InterPro" id="IPR000571">
    <property type="entry name" value="Znf_CCCH"/>
</dbReference>
<dbReference type="InterPro" id="IPR035445">
    <property type="entry name" value="GYF-like_dom_sf"/>
</dbReference>
<protein>
    <submittedName>
        <fullName evidence="12">Zinc finger CCCH domain-containing protein 19-like</fullName>
    </submittedName>
</protein>
<gene>
    <name evidence="12" type="ORF">Cni_G26038</name>
</gene>
<dbReference type="InterPro" id="IPR036128">
    <property type="entry name" value="Plus3-like_sf"/>
</dbReference>
<feature type="compositionally biased region" description="Low complexity" evidence="6">
    <location>
        <begin position="1438"/>
        <end position="1448"/>
    </location>
</feature>
<dbReference type="Pfam" id="PF02213">
    <property type="entry name" value="GYF"/>
    <property type="match status" value="1"/>
</dbReference>
<feature type="compositionally biased region" description="Polar residues" evidence="6">
    <location>
        <begin position="1167"/>
        <end position="1176"/>
    </location>
</feature>
<sequence length="2047" mass="222944">MEEREGDNTSAVVEPYPSRPPGDENPLPEAVEAGPTQCGQAEREREAGYSPVPQGSSSASHSSGCDAGAPEVAALELVVGAVSSVDGDADEQAAAAVAEEPDEKVIPQFELAAGGGKAEVSVPQGSAAAYPSCVDGGDEKVIASDVDAGNIAVVGAGLLEEEAPLIGMEETENSQILKWEQVKNGVQEEVSTPQGSPVVSPSGSDDGIKQFAAFESSTITLMAGDDAVSVANEEMLKVDASISTWQQRKDSEQEEVLMPQGSPAFFPSGSDSSLPKFVVLEIDSTTAIAGDVDPVEQTMNVDSGPTSQVEQEMNGVQEDILMPESSSAISPSGSDGVLLKFASSESATAITTAVDGNAAELAVPKMDVNSASTLARIQVDCTEADYSPSSSDRGHEKLLTCEPDAIATSCYDDDDASKEVAFSDVNNLDNLSLSLPEPMDDVKDEETVIHQGSPSELPSDSDRGVHKISAIDTVTVTISHESADVIDDEQTQMDVEADEVPAVVRRGGGRRKRGRPAKGQVARTTSRRKDEEDVCFICFDGGDLVVCDRRGCPKVYHPSCVNRDEAFFRAKGRWSCGWHICSSCEKSAHYMCFTCTHSLCKGCFKDSGFICVREKKGFCETCMGTVMLIETNEHGNKTMVGVDFDDRTSFEYLFKDYWLSLKAKSSLTLEELMIARNPIKKSDIATGNDESSDDLLTAKEEQAASSDSSSEHKEERISSKRKLRKRSKNAVNEEGSVKDIDNAGKSVSKDFDWASEELLAFVAHMRNGDKTPLSQFDVQGLLLEYIKQEGLRDPRKKSQIVCDPMLESLFGKSRVGHFEMLKLLESHFITKEVSPMETEEKQGGVVDPDLDSTDAKGQSDSSTKITPDKRRRTRKKVEREVLSNLDDYAAIDVHNISLMYLRRNLMEELIDDESSLDEKVIGSFVRIRISGVGQRQDMYRLVQVVGTSKTTERYKSGKKTTDVTLEILNLNKKENITIDIISNQDFTEEECKRLRQSIKCGFIDRLTVGDVQEKARFLQEVRVKDWLESEKLRLGHLRDRASEKGRRKELRVCVEKLQLLNTPEERKRRLNEVPEIHVDPHMDPDYESAEEEEESDMRKKDYYDRSRGSSFLRNGREVKSPGKGGSALSDSWGSLRKNSNTWESNRSTLIEGASIADSSARGVETNEFLSNQTSSPKDPKNHVLGSASDPSLYNEKQHIIRPEQSSDGPQGNQKTSLQGGLQVLSNTSESDKIWHYKDPSGKIQGPFSMMQLRKWNTTGYFPPNLRIWRTSEKQDDSILLTDALVGKFEKDLPEWVPPLKSTPQQAVTSPTVFSAEKNSDVWRGNNDAASSNSKQNAQKGSVGQNEKWATSGERISPMEVNVKFVQAQGTNTTFLSSPSSQHLENPHNWSSTSHQLSNNTLKVEPANDSSYQWRNDSSIMSTPTSQSRSKDWSIPDGSSSKHLPSSASAQDMNSSWVKLTRGREEPESSFPIDEPTRTTSNSFRELGSGSARCLVDQTVISDGRKFLPVASLSARDTVFSGQSNEIDAMSNFQGRNSVHESSANLENQRALVLPLKDEMNQQTNQSSENKVILTQEQEASQILPSAYNQLATSRLGNNPVKELLRTHDKSSDGSDPNKSSVIDAHIGTSIASASFNSERPGFLLESSVLSENPREKTNVTEMENISPAQNLDTCPTDMVTNLFVQPDASEPSSSQRLQTSIAPNSELYNSGSEPMHPANFDVSTHVTSNNNSIQAAHHVISYGWKSVAGSTPVSNESVQLLPSDGSNPSFSSQFVGNAAILPVQPTHLGFSSGSSIHNANFPVDPQNPSPNSGPAQGTGNMNWTPTPQGNMNVGWGMVGQGNMNMPWGQPAQAIANMNMGLGGQNQVNIMNPGWVAPAQGNTNMNVGWATPPIGNTNQTIGWGGQLQGSFPVNPVWTMLLPGQTNPGPGWVGPVPPNTNQNWETPNQNMNVNTVWGTGQGNMNPSMNSSAGNPLSLNNQPPSSGDRRSSQGDNGRVSDPGQLNRRPSWNRMQPGGGSSGPPRGQSGICKFHEMGHCKKGASCNYFHP</sequence>
<feature type="domain" description="C3H1-type" evidence="8">
    <location>
        <begin position="2022"/>
        <end position="2047"/>
    </location>
</feature>
<feature type="region of interest" description="Disordered" evidence="6">
    <location>
        <begin position="1938"/>
        <end position="2026"/>
    </location>
</feature>
<feature type="region of interest" description="Disordered" evidence="6">
    <location>
        <begin position="683"/>
        <end position="737"/>
    </location>
</feature>
<feature type="domain" description="Plus3" evidence="10">
    <location>
        <begin position="890"/>
        <end position="1023"/>
    </location>
</feature>
<keyword evidence="4" id="KW-0238">DNA-binding</keyword>
<keyword evidence="3 5" id="KW-0862">Zinc</keyword>
<dbReference type="GO" id="GO:0008270">
    <property type="term" value="F:zinc ion binding"/>
    <property type="evidence" value="ECO:0007669"/>
    <property type="project" value="UniProtKB-KW"/>
</dbReference>
<dbReference type="InterPro" id="IPR019787">
    <property type="entry name" value="Znf_PHD-finger"/>
</dbReference>
<feature type="compositionally biased region" description="Acidic residues" evidence="6">
    <location>
        <begin position="1085"/>
        <end position="1095"/>
    </location>
</feature>
<feature type="compositionally biased region" description="Polar residues" evidence="6">
    <location>
        <begin position="1327"/>
        <end position="1348"/>
    </location>
</feature>
<evidence type="ECO:0000313" key="12">
    <source>
        <dbReference type="EMBL" id="WOL17249.1"/>
    </source>
</evidence>
<dbReference type="FunFam" id="3.30.40.10:FF:000303">
    <property type="entry name" value="Zinc finger CCCH domain-containing protein 19"/>
    <property type="match status" value="1"/>
</dbReference>
<dbReference type="Gene3D" id="1.10.245.10">
    <property type="entry name" value="SWIB/MDM2 domain"/>
    <property type="match status" value="1"/>
</dbReference>
<feature type="compositionally biased region" description="Basic and acidic residues" evidence="6">
    <location>
        <begin position="1068"/>
        <end position="1084"/>
    </location>
</feature>
<feature type="zinc finger region" description="C3H1-type" evidence="5">
    <location>
        <begin position="2022"/>
        <end position="2047"/>
    </location>
</feature>
<name>A0AAQ3QN02_9LILI</name>
<dbReference type="SMART" id="SM00444">
    <property type="entry name" value="GYF"/>
    <property type="match status" value="1"/>
</dbReference>
<evidence type="ECO:0000256" key="2">
    <source>
        <dbReference type="ARBA" id="ARBA00022771"/>
    </source>
</evidence>
<feature type="domain" description="GYF" evidence="9">
    <location>
        <begin position="1231"/>
        <end position="1285"/>
    </location>
</feature>
<evidence type="ECO:0000256" key="1">
    <source>
        <dbReference type="ARBA" id="ARBA00022723"/>
    </source>
</evidence>
<dbReference type="InterPro" id="IPR058668">
    <property type="entry name" value="NERD_dom"/>
</dbReference>
<dbReference type="CDD" id="cd00072">
    <property type="entry name" value="GYF"/>
    <property type="match status" value="1"/>
</dbReference>
<feature type="region of interest" description="Disordered" evidence="6">
    <location>
        <begin position="1167"/>
        <end position="1189"/>
    </location>
</feature>
<feature type="region of interest" description="Disordered" evidence="6">
    <location>
        <begin position="1797"/>
        <end position="1825"/>
    </location>
</feature>
<dbReference type="InterPro" id="IPR004343">
    <property type="entry name" value="Plus-3_dom"/>
</dbReference>
<dbReference type="CDD" id="cd15568">
    <property type="entry name" value="PHD5_NSD"/>
    <property type="match status" value="1"/>
</dbReference>
<reference evidence="12 13" key="1">
    <citation type="submission" date="2023-10" db="EMBL/GenBank/DDBJ databases">
        <title>Chromosome-scale genome assembly provides insights into flower coloration mechanisms of Canna indica.</title>
        <authorList>
            <person name="Li C."/>
        </authorList>
    </citation>
    <scope>NUCLEOTIDE SEQUENCE [LARGE SCALE GENOMIC DNA]</scope>
    <source>
        <tissue evidence="12">Flower</tissue>
    </source>
</reference>
<dbReference type="SMART" id="SM00151">
    <property type="entry name" value="SWIB"/>
    <property type="match status" value="1"/>
</dbReference>
<dbReference type="PROSITE" id="PS50103">
    <property type="entry name" value="ZF_C3H1"/>
    <property type="match status" value="1"/>
</dbReference>
<feature type="compositionally biased region" description="Polar residues" evidence="6">
    <location>
        <begin position="1809"/>
        <end position="1825"/>
    </location>
</feature>
<feature type="domain" description="PHD-type" evidence="7">
    <location>
        <begin position="532"/>
        <end position="598"/>
    </location>
</feature>
<dbReference type="FunFam" id="3.30.1490.40:FF:000004">
    <property type="entry name" value="Zinc finger CCCH domain-containing protein 19"/>
    <property type="match status" value="1"/>
</dbReference>
<dbReference type="Proteomes" id="UP001327560">
    <property type="component" value="Chromosome 8"/>
</dbReference>
<evidence type="ECO:0000259" key="7">
    <source>
        <dbReference type="PROSITE" id="PS50016"/>
    </source>
</evidence>
<evidence type="ECO:0000259" key="9">
    <source>
        <dbReference type="PROSITE" id="PS50829"/>
    </source>
</evidence>
<dbReference type="CDD" id="cd10567">
    <property type="entry name" value="SWIB-MDM2_like"/>
    <property type="match status" value="1"/>
</dbReference>
<feature type="compositionally biased region" description="Basic residues" evidence="6">
    <location>
        <begin position="719"/>
        <end position="728"/>
    </location>
</feature>
<evidence type="ECO:0000313" key="13">
    <source>
        <dbReference type="Proteomes" id="UP001327560"/>
    </source>
</evidence>
<keyword evidence="13" id="KW-1185">Reference proteome</keyword>
<dbReference type="PROSITE" id="PS50016">
    <property type="entry name" value="ZF_PHD_2"/>
    <property type="match status" value="1"/>
</dbReference>
<evidence type="ECO:0000259" key="8">
    <source>
        <dbReference type="PROSITE" id="PS50103"/>
    </source>
</evidence>
<dbReference type="Gene3D" id="3.30.1490.40">
    <property type="match status" value="1"/>
</dbReference>
<feature type="region of interest" description="Disordered" evidence="6">
    <location>
        <begin position="833"/>
        <end position="876"/>
    </location>
</feature>
<feature type="domain" description="DM2" evidence="11">
    <location>
        <begin position="747"/>
        <end position="830"/>
    </location>
</feature>
<feature type="compositionally biased region" description="Low complexity" evidence="6">
    <location>
        <begin position="55"/>
        <end position="67"/>
    </location>
</feature>
<dbReference type="CDD" id="cd19757">
    <property type="entry name" value="Bbox1"/>
    <property type="match status" value="1"/>
</dbReference>
<proteinExistence type="predicted"/>
<dbReference type="InterPro" id="IPR011011">
    <property type="entry name" value="Znf_FYVE_PHD"/>
</dbReference>
<feature type="region of interest" description="Disordered" evidence="6">
    <location>
        <begin position="1316"/>
        <end position="1354"/>
    </location>
</feature>
<dbReference type="PROSITE" id="PS01359">
    <property type="entry name" value="ZF_PHD_1"/>
    <property type="match status" value="1"/>
</dbReference>
<dbReference type="InterPro" id="IPR036885">
    <property type="entry name" value="SWIB_MDM2_dom_sf"/>
</dbReference>
<feature type="compositionally biased region" description="Polar residues" evidence="6">
    <location>
        <begin position="855"/>
        <end position="865"/>
    </location>
</feature>
<feature type="compositionally biased region" description="Polar residues" evidence="6">
    <location>
        <begin position="1372"/>
        <end position="1427"/>
    </location>
</feature>
<dbReference type="InterPro" id="IPR019835">
    <property type="entry name" value="SWIB_domain"/>
</dbReference>
<dbReference type="PROSITE" id="PS51925">
    <property type="entry name" value="SWIB_MDM2"/>
    <property type="match status" value="1"/>
</dbReference>
<dbReference type="SUPFAM" id="SSF55277">
    <property type="entry name" value="GYF domain"/>
    <property type="match status" value="1"/>
</dbReference>
<dbReference type="InterPro" id="IPR001965">
    <property type="entry name" value="Znf_PHD"/>
</dbReference>
<dbReference type="PANTHER" id="PTHR46695:SF5">
    <property type="entry name" value="RNA POLYMERASE-ASSOCIATED PROTEIN RTF1 HOMOLOG"/>
    <property type="match status" value="1"/>
</dbReference>
<dbReference type="GO" id="GO:0003677">
    <property type="term" value="F:DNA binding"/>
    <property type="evidence" value="ECO:0007669"/>
    <property type="project" value="UniProtKB-KW"/>
</dbReference>
<dbReference type="EMBL" id="CP136897">
    <property type="protein sequence ID" value="WOL17249.1"/>
    <property type="molecule type" value="Genomic_DNA"/>
</dbReference>
<dbReference type="Gene3D" id="3.90.70.200">
    <property type="entry name" value="Plus-3 domain"/>
    <property type="match status" value="1"/>
</dbReference>
<dbReference type="SUPFAM" id="SSF57903">
    <property type="entry name" value="FYVE/PHD zinc finger"/>
    <property type="match status" value="1"/>
</dbReference>
<feature type="region of interest" description="Disordered" evidence="6">
    <location>
        <begin position="1372"/>
        <end position="1483"/>
    </location>
</feature>
<evidence type="ECO:0000256" key="3">
    <source>
        <dbReference type="ARBA" id="ARBA00022833"/>
    </source>
</evidence>
<dbReference type="PANTHER" id="PTHR46695">
    <property type="entry name" value="ZINC FINGER CCCH DOMAIN-CONTAINING PROTEIN 44-RELATED"/>
    <property type="match status" value="1"/>
</dbReference>
<evidence type="ECO:0000256" key="4">
    <source>
        <dbReference type="ARBA" id="ARBA00023125"/>
    </source>
</evidence>
<dbReference type="FunFam" id="3.90.70.200:FF:000002">
    <property type="entry name" value="Zinc finger CCCH domain-containing protein 19"/>
    <property type="match status" value="1"/>
</dbReference>
<keyword evidence="1 5" id="KW-0479">Metal-binding</keyword>
<feature type="compositionally biased region" description="Basic and acidic residues" evidence="6">
    <location>
        <begin position="1096"/>
        <end position="1107"/>
    </location>
</feature>
<dbReference type="Pfam" id="PF03126">
    <property type="entry name" value="Plus-3"/>
    <property type="match status" value="1"/>
</dbReference>
<dbReference type="InterPro" id="IPR013083">
    <property type="entry name" value="Znf_RING/FYVE/PHD"/>
</dbReference>